<keyword evidence="10" id="KW-0915">Sodium</keyword>
<keyword evidence="6 10" id="KW-0407">Ion channel</keyword>
<evidence type="ECO:0000256" key="1">
    <source>
        <dbReference type="ARBA" id="ARBA00004651"/>
    </source>
</evidence>
<comment type="similarity">
    <text evidence="7 10">Belongs to the fluoride channel Fluc/FEX (TC 1.A.43) family.</text>
</comment>
<comment type="caution">
    <text evidence="11">The sequence shown here is derived from an EMBL/GenBank/DDBJ whole genome shotgun (WGS) entry which is preliminary data.</text>
</comment>
<evidence type="ECO:0000256" key="8">
    <source>
        <dbReference type="ARBA" id="ARBA00035585"/>
    </source>
</evidence>
<sequence>MTTVLLIAAGAAVGAPLRYLADKALRSRSGFPLGTLAANVTGSFLLGFLLGLPVSPTLAAVLGTGFCGALTTYSTFSWETLTLARSDRPHRALVYALASIVAGLTAALLGRLLAHMGA</sequence>
<dbReference type="HAMAP" id="MF_00454">
    <property type="entry name" value="FluC"/>
    <property type="match status" value="1"/>
</dbReference>
<keyword evidence="12" id="KW-1185">Reference proteome</keyword>
<evidence type="ECO:0000256" key="2">
    <source>
        <dbReference type="ARBA" id="ARBA00022475"/>
    </source>
</evidence>
<evidence type="ECO:0000256" key="10">
    <source>
        <dbReference type="HAMAP-Rule" id="MF_00454"/>
    </source>
</evidence>
<evidence type="ECO:0000256" key="7">
    <source>
        <dbReference type="ARBA" id="ARBA00035120"/>
    </source>
</evidence>
<feature type="transmembrane region" description="Helical" evidence="10">
    <location>
        <begin position="92"/>
        <end position="114"/>
    </location>
</feature>
<accession>A0ABQ3YJ78</accession>
<dbReference type="NCBIfam" id="TIGR00494">
    <property type="entry name" value="crcB"/>
    <property type="match status" value="1"/>
</dbReference>
<dbReference type="EMBL" id="BOMI01000185">
    <property type="protein sequence ID" value="GID80054.1"/>
    <property type="molecule type" value="Genomic_DNA"/>
</dbReference>
<dbReference type="Pfam" id="PF02537">
    <property type="entry name" value="CRCB"/>
    <property type="match status" value="1"/>
</dbReference>
<dbReference type="Proteomes" id="UP000609879">
    <property type="component" value="Unassembled WGS sequence"/>
</dbReference>
<keyword evidence="10" id="KW-0479">Metal-binding</keyword>
<protein>
    <recommendedName>
        <fullName evidence="10">Fluoride-specific ion channel FluC</fullName>
    </recommendedName>
</protein>
<dbReference type="PANTHER" id="PTHR28259:SF1">
    <property type="entry name" value="FLUORIDE EXPORT PROTEIN 1-RELATED"/>
    <property type="match status" value="1"/>
</dbReference>
<dbReference type="RefSeq" id="WP_203776986.1">
    <property type="nucleotide sequence ID" value="NZ_BAAABO010000014.1"/>
</dbReference>
<comment type="caution">
    <text evidence="10">Lacks conserved residue(s) required for the propagation of feature annotation.</text>
</comment>
<keyword evidence="10" id="KW-0813">Transport</keyword>
<feature type="binding site" evidence="10">
    <location>
        <position position="71"/>
    </location>
    <ligand>
        <name>Na(+)</name>
        <dbReference type="ChEBI" id="CHEBI:29101"/>
        <note>structural</note>
    </ligand>
</feature>
<name>A0ABQ3YJ78_9ACTN</name>
<comment type="catalytic activity">
    <reaction evidence="8">
        <text>fluoride(in) = fluoride(out)</text>
        <dbReference type="Rhea" id="RHEA:76159"/>
        <dbReference type="ChEBI" id="CHEBI:17051"/>
    </reaction>
    <physiologicalReaction direction="left-to-right" evidence="8">
        <dbReference type="Rhea" id="RHEA:76160"/>
    </physiologicalReaction>
</comment>
<keyword evidence="5 10" id="KW-0472">Membrane</keyword>
<evidence type="ECO:0000256" key="6">
    <source>
        <dbReference type="ARBA" id="ARBA00023303"/>
    </source>
</evidence>
<evidence type="ECO:0000256" key="9">
    <source>
        <dbReference type="ARBA" id="ARBA00049940"/>
    </source>
</evidence>
<dbReference type="PANTHER" id="PTHR28259">
    <property type="entry name" value="FLUORIDE EXPORT PROTEIN 1-RELATED"/>
    <property type="match status" value="1"/>
</dbReference>
<feature type="transmembrane region" description="Helical" evidence="10">
    <location>
        <begin position="44"/>
        <end position="71"/>
    </location>
</feature>
<evidence type="ECO:0000313" key="12">
    <source>
        <dbReference type="Proteomes" id="UP000609879"/>
    </source>
</evidence>
<gene>
    <name evidence="11" type="primary">crcB2</name>
    <name evidence="10" type="synonym">crcB</name>
    <name evidence="10" type="synonym">fluC</name>
    <name evidence="11" type="ORF">Ade02nite_86950</name>
</gene>
<evidence type="ECO:0000256" key="3">
    <source>
        <dbReference type="ARBA" id="ARBA00022692"/>
    </source>
</evidence>
<keyword evidence="2 10" id="KW-1003">Cell membrane</keyword>
<evidence type="ECO:0000256" key="4">
    <source>
        <dbReference type="ARBA" id="ARBA00022989"/>
    </source>
</evidence>
<feature type="binding site" evidence="10">
    <location>
        <position position="68"/>
    </location>
    <ligand>
        <name>Na(+)</name>
        <dbReference type="ChEBI" id="CHEBI:29101"/>
        <note>structural</note>
    </ligand>
</feature>
<comment type="activity regulation">
    <text evidence="10">Na(+) is not transported, but it plays an essential structural role and its presence is essential for fluoride channel function.</text>
</comment>
<keyword evidence="3 10" id="KW-0812">Transmembrane</keyword>
<keyword evidence="10" id="KW-0406">Ion transport</keyword>
<dbReference type="InterPro" id="IPR003691">
    <property type="entry name" value="FluC"/>
</dbReference>
<comment type="function">
    <text evidence="9 10">Fluoride-specific ion channel. Important for reducing fluoride concentration in the cell, thus reducing its toxicity.</text>
</comment>
<evidence type="ECO:0000313" key="11">
    <source>
        <dbReference type="EMBL" id="GID80054.1"/>
    </source>
</evidence>
<organism evidence="11 12">
    <name type="scientific">Paractinoplanes deccanensis</name>
    <dbReference type="NCBI Taxonomy" id="113561"/>
    <lineage>
        <taxon>Bacteria</taxon>
        <taxon>Bacillati</taxon>
        <taxon>Actinomycetota</taxon>
        <taxon>Actinomycetes</taxon>
        <taxon>Micromonosporales</taxon>
        <taxon>Micromonosporaceae</taxon>
        <taxon>Paractinoplanes</taxon>
    </lineage>
</organism>
<keyword evidence="4 10" id="KW-1133">Transmembrane helix</keyword>
<reference evidence="11 12" key="1">
    <citation type="submission" date="2021-01" db="EMBL/GenBank/DDBJ databases">
        <title>Whole genome shotgun sequence of Actinoplanes deccanensis NBRC 13994.</title>
        <authorList>
            <person name="Komaki H."/>
            <person name="Tamura T."/>
        </authorList>
    </citation>
    <scope>NUCLEOTIDE SEQUENCE [LARGE SCALE GENOMIC DNA]</scope>
    <source>
        <strain evidence="11 12">NBRC 13994</strain>
    </source>
</reference>
<evidence type="ECO:0000256" key="5">
    <source>
        <dbReference type="ARBA" id="ARBA00023136"/>
    </source>
</evidence>
<proteinExistence type="inferred from homology"/>
<comment type="subcellular location">
    <subcellularLocation>
        <location evidence="1 10">Cell membrane</location>
        <topology evidence="1 10">Multi-pass membrane protein</topology>
    </subcellularLocation>
</comment>